<evidence type="ECO:0000313" key="3">
    <source>
        <dbReference type="EMBL" id="SPX42445.1"/>
    </source>
</evidence>
<proteinExistence type="predicted"/>
<dbReference type="GO" id="GO:0032259">
    <property type="term" value="P:methylation"/>
    <property type="evidence" value="ECO:0007669"/>
    <property type="project" value="UniProtKB-KW"/>
</dbReference>
<dbReference type="InterPro" id="IPR037010">
    <property type="entry name" value="VitB12-dep_Met_synth_activ_sf"/>
</dbReference>
<name>A0A2X1PZP5_HAEIF</name>
<reference evidence="3 4" key="1">
    <citation type="submission" date="2018-06" db="EMBL/GenBank/DDBJ databases">
        <authorList>
            <consortium name="Pathogen Informatics"/>
            <person name="Doyle S."/>
        </authorList>
    </citation>
    <scope>NUCLEOTIDE SEQUENCE [LARGE SCALE GENOMIC DNA]</scope>
    <source>
        <strain evidence="3 4">NCTC11872</strain>
    </source>
</reference>
<evidence type="ECO:0000313" key="4">
    <source>
        <dbReference type="Proteomes" id="UP000249936"/>
    </source>
</evidence>
<keyword evidence="1 3" id="KW-0808">Transferase</keyword>
<dbReference type="InterPro" id="IPR004223">
    <property type="entry name" value="VitB12-dep_Met_synth_activ_dom"/>
</dbReference>
<dbReference type="Proteomes" id="UP000249936">
    <property type="component" value="Unassembled WGS sequence"/>
</dbReference>
<dbReference type="EC" id="2.1.1.13" evidence="3"/>
<dbReference type="PROSITE" id="PS50974">
    <property type="entry name" value="ADOMET_ACTIVATION"/>
    <property type="match status" value="1"/>
</dbReference>
<evidence type="ECO:0000259" key="2">
    <source>
        <dbReference type="PROSITE" id="PS50974"/>
    </source>
</evidence>
<dbReference type="GO" id="GO:0008705">
    <property type="term" value="F:methionine synthase activity"/>
    <property type="evidence" value="ECO:0007669"/>
    <property type="project" value="UniProtKB-EC"/>
</dbReference>
<evidence type="ECO:0000256" key="1">
    <source>
        <dbReference type="PROSITE-ProRule" id="PRU00346"/>
    </source>
</evidence>
<keyword evidence="1 3" id="KW-0489">Methyltransferase</keyword>
<dbReference type="SUPFAM" id="SSF56507">
    <property type="entry name" value="Methionine synthase activation domain-like"/>
    <property type="match status" value="1"/>
</dbReference>
<gene>
    <name evidence="3" type="primary">metH_3</name>
    <name evidence="3" type="ORF">NCTC11872_02077</name>
</gene>
<dbReference type="EMBL" id="UASK01000006">
    <property type="protein sequence ID" value="SPX42445.1"/>
    <property type="molecule type" value="Genomic_DNA"/>
</dbReference>
<protein>
    <submittedName>
        <fullName evidence="3">Methionine synthase</fullName>
        <ecNumber evidence="3">2.1.1.13</ecNumber>
    </submittedName>
</protein>
<sequence>MGGYPDAFDYPEGGKEARKVWNDAQVVLDELEQNHKLNPSGILGIFPAERVDDDVVLFSDEERTKTIGTAYGLRQQTERGKNSKSPFNFCLSDFIADRESGKKRLVRHVRRLCGC</sequence>
<dbReference type="PANTHER" id="PTHR45833">
    <property type="entry name" value="METHIONINE SYNTHASE"/>
    <property type="match status" value="1"/>
</dbReference>
<dbReference type="AlphaFoldDB" id="A0A2X1PZP5"/>
<organism evidence="3 4">
    <name type="scientific">Haemophilus influenzae</name>
    <dbReference type="NCBI Taxonomy" id="727"/>
    <lineage>
        <taxon>Bacteria</taxon>
        <taxon>Pseudomonadati</taxon>
        <taxon>Pseudomonadota</taxon>
        <taxon>Gammaproteobacteria</taxon>
        <taxon>Pasteurellales</taxon>
        <taxon>Pasteurellaceae</taxon>
        <taxon>Haemophilus</taxon>
    </lineage>
</organism>
<accession>A0A2X1PZP5</accession>
<feature type="domain" description="AdoMet activation" evidence="2">
    <location>
        <begin position="1"/>
        <end position="115"/>
    </location>
</feature>
<dbReference type="InterPro" id="IPR050554">
    <property type="entry name" value="Met_Synthase/Corrinoid"/>
</dbReference>
<dbReference type="Gene3D" id="3.10.196.10">
    <property type="entry name" value="Vitamin B12-dependent methionine synthase, activation domain"/>
    <property type="match status" value="1"/>
</dbReference>
<dbReference type="Pfam" id="PF02965">
    <property type="entry name" value="Met_synt_B12"/>
    <property type="match status" value="1"/>
</dbReference>
<dbReference type="GO" id="GO:0005829">
    <property type="term" value="C:cytosol"/>
    <property type="evidence" value="ECO:0007669"/>
    <property type="project" value="TreeGrafter"/>
</dbReference>